<evidence type="ECO:0000259" key="8">
    <source>
        <dbReference type="PROSITE" id="PS50934"/>
    </source>
</evidence>
<dbReference type="InterPro" id="IPR028090">
    <property type="entry name" value="JAB_dom_prok"/>
</dbReference>
<keyword evidence="3" id="KW-0479">Metal-binding</keyword>
<dbReference type="Pfam" id="PF04433">
    <property type="entry name" value="SWIRM"/>
    <property type="match status" value="1"/>
</dbReference>
<dbReference type="InterPro" id="IPR009057">
    <property type="entry name" value="Homeodomain-like_sf"/>
</dbReference>
<evidence type="ECO:0000256" key="4">
    <source>
        <dbReference type="ARBA" id="ARBA00022801"/>
    </source>
</evidence>
<dbReference type="InterPro" id="IPR007526">
    <property type="entry name" value="SWIRM"/>
</dbReference>
<dbReference type="InterPro" id="IPR036388">
    <property type="entry name" value="WH-like_DNA-bd_sf"/>
</dbReference>
<proteinExistence type="predicted"/>
<evidence type="ECO:0000256" key="2">
    <source>
        <dbReference type="ARBA" id="ARBA00022670"/>
    </source>
</evidence>
<evidence type="ECO:0000313" key="9">
    <source>
        <dbReference type="EMBL" id="KAJ6627761.1"/>
    </source>
</evidence>
<dbReference type="Proteomes" id="UP001151699">
    <property type="component" value="Unassembled WGS sequence"/>
</dbReference>
<keyword evidence="10" id="KW-1185">Reference proteome</keyword>
<gene>
    <name evidence="9" type="primary">mysm1</name>
    <name evidence="9" type="ORF">Bhyg_16526</name>
</gene>
<dbReference type="OrthoDB" id="7464992at2759"/>
<comment type="subcellular location">
    <subcellularLocation>
        <location evidence="1">Nucleus</location>
    </subcellularLocation>
</comment>
<dbReference type="GO" id="GO:0006508">
    <property type="term" value="P:proteolysis"/>
    <property type="evidence" value="ECO:0007669"/>
    <property type="project" value="UniProtKB-KW"/>
</dbReference>
<organism evidence="9 10">
    <name type="scientific">Pseudolycoriella hygida</name>
    <dbReference type="NCBI Taxonomy" id="35572"/>
    <lineage>
        <taxon>Eukaryota</taxon>
        <taxon>Metazoa</taxon>
        <taxon>Ecdysozoa</taxon>
        <taxon>Arthropoda</taxon>
        <taxon>Hexapoda</taxon>
        <taxon>Insecta</taxon>
        <taxon>Pterygota</taxon>
        <taxon>Neoptera</taxon>
        <taxon>Endopterygota</taxon>
        <taxon>Diptera</taxon>
        <taxon>Nematocera</taxon>
        <taxon>Sciaroidea</taxon>
        <taxon>Sciaridae</taxon>
        <taxon>Pseudolycoriella</taxon>
    </lineage>
</organism>
<protein>
    <submittedName>
        <fullName evidence="9">Histone H2A deubiquitinase MYSM1</fullName>
    </submittedName>
</protein>
<name>A0A9Q0RSQ4_9DIPT</name>
<sequence length="765" mass="87351">MEEDEEIDILGTEISNLSSGEILRWEYTVHPQWHTEFWPENLPRQTSQDEIEMVQDEVVIEEPEPISDSFAWCEENSNDIILEEDIPYQSEVVTATAIEDETFEKKMPSFTSTKPTNPRSLLKVKYVPSGDERPVSKFKKTLVVNKSLLKSNYRHLSQKETEAETLFCTPQSSSSFAGNPRTKAPPKFIKTTKVKRDEVFQNKKMKKLSKELRNRLRPHKADRSSNKKPVSSTSGKNKSGKREKKFVNLNGKNITINHDAESGSSLDPRMNSTFLMPKNAPVQVIQNDSETDLEIDIESDAEVPLLSDFKTESEASGILVAQPTSYDSITAELSKDEKVIAKTRGYPSEIAEFVESLAIPTIEMRLSLSEVTEVEKYFHSEFFEGRPTKTPERYLKIRAFIINSWYECKPQYISKTAVRNGLKHCGDVNCISRIHCLLEQIGAINFGHNGQQFNYIRPLIKLAELFAQPRQSMRKSLDSLVHEKRQRMKSINLDNTDIDANFTVSHDDGRLIFHNNEPNSSDNEQPRRTRVTVKPELHLIECSRFGKDRFAPFKVSMTLSTLLCMQLHSLSSKYEVMGFLGGHRSKSVGRTKLSLTRYKPCQTSEQSGTMCEMCPVSQVQQSDNLIAEGYDLLGWFHSHPTFPPNPSVTDLGTQADMQLQFSLDDDRPFIGFILSCIDFKYKCIFILPEHLHVINATTVPYELDVDIIKDCSNLKHEIREVLDVIDRESERCAVIMEKFVKSASTLLQRFGYGNEILSFVNNMLF</sequence>
<reference evidence="9" key="1">
    <citation type="submission" date="2022-07" db="EMBL/GenBank/DDBJ databases">
        <authorList>
            <person name="Trinca V."/>
            <person name="Uliana J.V.C."/>
            <person name="Torres T.T."/>
            <person name="Ward R.J."/>
            <person name="Monesi N."/>
        </authorList>
    </citation>
    <scope>NUCLEOTIDE SEQUENCE</scope>
    <source>
        <strain evidence="9">HSMRA1968</strain>
        <tissue evidence="9">Whole embryos</tissue>
    </source>
</reference>
<dbReference type="SUPFAM" id="SSF46689">
    <property type="entry name" value="Homeodomain-like"/>
    <property type="match status" value="1"/>
</dbReference>
<dbReference type="Gene3D" id="1.10.10.10">
    <property type="entry name" value="Winged helix-like DNA-binding domain superfamily/Winged helix DNA-binding domain"/>
    <property type="match status" value="1"/>
</dbReference>
<dbReference type="GO" id="GO:0008237">
    <property type="term" value="F:metallopeptidase activity"/>
    <property type="evidence" value="ECO:0007669"/>
    <property type="project" value="UniProtKB-KW"/>
</dbReference>
<dbReference type="EMBL" id="WJQU01003106">
    <property type="protein sequence ID" value="KAJ6627761.1"/>
    <property type="molecule type" value="Genomic_DNA"/>
</dbReference>
<evidence type="ECO:0000256" key="6">
    <source>
        <dbReference type="ARBA" id="ARBA00023049"/>
    </source>
</evidence>
<dbReference type="GO" id="GO:0046872">
    <property type="term" value="F:metal ion binding"/>
    <property type="evidence" value="ECO:0007669"/>
    <property type="project" value="UniProtKB-KW"/>
</dbReference>
<dbReference type="InterPro" id="IPR050242">
    <property type="entry name" value="JAMM_MPN+_peptidase_M67A"/>
</dbReference>
<dbReference type="PANTHER" id="PTHR10410">
    <property type="entry name" value="EUKARYOTIC TRANSLATION INITIATION FACTOR 3 -RELATED"/>
    <property type="match status" value="1"/>
</dbReference>
<keyword evidence="6" id="KW-0482">Metalloprotease</keyword>
<keyword evidence="2" id="KW-0645">Protease</keyword>
<dbReference type="GO" id="GO:0005634">
    <property type="term" value="C:nucleus"/>
    <property type="evidence" value="ECO:0007669"/>
    <property type="project" value="UniProtKB-SubCell"/>
</dbReference>
<dbReference type="Gene3D" id="3.40.140.10">
    <property type="entry name" value="Cytidine Deaminase, domain 2"/>
    <property type="match status" value="1"/>
</dbReference>
<feature type="compositionally biased region" description="Polar residues" evidence="7">
    <location>
        <begin position="227"/>
        <end position="237"/>
    </location>
</feature>
<keyword evidence="5" id="KW-0862">Zinc</keyword>
<dbReference type="PROSITE" id="PS50934">
    <property type="entry name" value="SWIRM"/>
    <property type="match status" value="1"/>
</dbReference>
<dbReference type="SUPFAM" id="SSF102712">
    <property type="entry name" value="JAB1/MPN domain"/>
    <property type="match status" value="1"/>
</dbReference>
<dbReference type="Pfam" id="PF14464">
    <property type="entry name" value="Prok-JAB"/>
    <property type="match status" value="1"/>
</dbReference>
<accession>A0A9Q0RSQ4</accession>
<evidence type="ECO:0000256" key="5">
    <source>
        <dbReference type="ARBA" id="ARBA00022833"/>
    </source>
</evidence>
<evidence type="ECO:0000256" key="7">
    <source>
        <dbReference type="SAM" id="MobiDB-lite"/>
    </source>
</evidence>
<keyword evidence="4" id="KW-0378">Hydrolase</keyword>
<comment type="caution">
    <text evidence="9">The sequence shown here is derived from an EMBL/GenBank/DDBJ whole genome shotgun (WGS) entry which is preliminary data.</text>
</comment>
<evidence type="ECO:0000256" key="3">
    <source>
        <dbReference type="ARBA" id="ARBA00022723"/>
    </source>
</evidence>
<evidence type="ECO:0000256" key="1">
    <source>
        <dbReference type="ARBA" id="ARBA00004123"/>
    </source>
</evidence>
<feature type="domain" description="SWIRM" evidence="8">
    <location>
        <begin position="357"/>
        <end position="455"/>
    </location>
</feature>
<dbReference type="AlphaFoldDB" id="A0A9Q0RSQ4"/>
<feature type="compositionally biased region" description="Basic and acidic residues" evidence="7">
    <location>
        <begin position="208"/>
        <end position="225"/>
    </location>
</feature>
<evidence type="ECO:0000313" key="10">
    <source>
        <dbReference type="Proteomes" id="UP001151699"/>
    </source>
</evidence>
<feature type="region of interest" description="Disordered" evidence="7">
    <location>
        <begin position="169"/>
        <end position="246"/>
    </location>
</feature>